<sequence length="326" mass="33043">MGESTSKNPKLLTLPDWLREWLARQTAYGPAIAVLIEIVVFSAIAPGFFTLENFINISLQTAIFGILAVGMTLVILTGGIDLSVGSVVALAGVSGAMVAQAGGLGMPVAIVVGGGVGLLSGLLVAYFRVAPFVVTLAGLTIARGLAFLLTGGRSIGGLPPDFTFWGQKQLGLLPLPVLVLMVVVTGGYFLLTRTVFGRQIYAIGGNAEASWLAGVPVQGVLVAVYLINGLLAGLAGGMLAARLGAGIPNSGQLYELEVIAAVVVGGTSLSGGRGGVLGSLLGALFIGTLGNGLNLLGVDPYLQKIVLGVVILAAVLVDSAGRRGQR</sequence>
<evidence type="ECO:0000313" key="7">
    <source>
        <dbReference type="EMBL" id="BAC89671.1"/>
    </source>
</evidence>
<proteinExistence type="predicted"/>
<reference evidence="7 8" key="2">
    <citation type="journal article" date="2003" name="DNA Res.">
        <title>Complete genome structure of Gloeobacter violaceus PCC 7421, a cyanobacterium that lacks thylakoids (supplement).</title>
        <authorList>
            <person name="Nakamura Y."/>
            <person name="Kaneko T."/>
            <person name="Sato S."/>
            <person name="Mimuro M."/>
            <person name="Miyashita H."/>
            <person name="Tsuchiya T."/>
            <person name="Sasamoto S."/>
            <person name="Watanabe A."/>
            <person name="Kawashima K."/>
            <person name="Kishida Y."/>
            <person name="Kiyokawa C."/>
            <person name="Kohara M."/>
            <person name="Matsumoto M."/>
            <person name="Matsuno A."/>
            <person name="Nakazaki N."/>
            <person name="Shimpo S."/>
            <person name="Takeuchi C."/>
            <person name="Yamada M."/>
            <person name="Tabata S."/>
        </authorList>
    </citation>
    <scope>NUCLEOTIDE SEQUENCE [LARGE SCALE GENOMIC DNA]</scope>
    <source>
        <strain evidence="8">ATCC 29082 / PCC 7421</strain>
    </source>
</reference>
<reference evidence="7 8" key="1">
    <citation type="journal article" date="2003" name="DNA Res.">
        <title>Complete genome structure of Gloeobacter violaceus PCC 7421, a cyanobacterium that lacks thylakoids.</title>
        <authorList>
            <person name="Nakamura Y."/>
            <person name="Kaneko T."/>
            <person name="Sato S."/>
            <person name="Mimuro M."/>
            <person name="Miyashita H."/>
            <person name="Tsuchiya T."/>
            <person name="Sasamoto S."/>
            <person name="Watanabe A."/>
            <person name="Kawashima K."/>
            <person name="Kishida Y."/>
            <person name="Kiyokawa C."/>
            <person name="Kohara M."/>
            <person name="Matsumoto M."/>
            <person name="Matsuno A."/>
            <person name="Nakazaki N."/>
            <person name="Shimpo S."/>
            <person name="Takeuchi C."/>
            <person name="Yamada M."/>
            <person name="Tabata S."/>
        </authorList>
    </citation>
    <scope>NUCLEOTIDE SEQUENCE [LARGE SCALE GENOMIC DNA]</scope>
    <source>
        <strain evidence="8">ATCC 29082 / PCC 7421</strain>
    </source>
</reference>
<dbReference type="CDD" id="cd06579">
    <property type="entry name" value="TM_PBP1_transp_AraH_like"/>
    <property type="match status" value="1"/>
</dbReference>
<dbReference type="EnsemblBacteria" id="BAC89671">
    <property type="protein sequence ID" value="BAC89671"/>
    <property type="gene ID" value="BAC89671"/>
</dbReference>
<dbReference type="PhylomeDB" id="Q7NJV2"/>
<dbReference type="Pfam" id="PF02653">
    <property type="entry name" value="BPD_transp_2"/>
    <property type="match status" value="1"/>
</dbReference>
<dbReference type="HOGENOM" id="CLU_028880_2_2_3"/>
<evidence type="ECO:0000256" key="4">
    <source>
        <dbReference type="ARBA" id="ARBA00022989"/>
    </source>
</evidence>
<keyword evidence="2" id="KW-1003">Cell membrane</keyword>
<feature type="transmembrane region" description="Helical" evidence="6">
    <location>
        <begin position="276"/>
        <end position="295"/>
    </location>
</feature>
<dbReference type="PATRIC" id="fig|251221.4.peg.1758"/>
<accession>Q7NJV2</accession>
<feature type="transmembrane region" description="Helical" evidence="6">
    <location>
        <begin position="211"/>
        <end position="231"/>
    </location>
</feature>
<dbReference type="InterPro" id="IPR001851">
    <property type="entry name" value="ABC_transp_permease"/>
</dbReference>
<evidence type="ECO:0000256" key="6">
    <source>
        <dbReference type="SAM" id="Phobius"/>
    </source>
</evidence>
<evidence type="ECO:0000256" key="5">
    <source>
        <dbReference type="ARBA" id="ARBA00023136"/>
    </source>
</evidence>
<evidence type="ECO:0000256" key="1">
    <source>
        <dbReference type="ARBA" id="ARBA00004651"/>
    </source>
</evidence>
<evidence type="ECO:0000313" key="8">
    <source>
        <dbReference type="Proteomes" id="UP000000557"/>
    </source>
</evidence>
<dbReference type="AlphaFoldDB" id="Q7NJV2"/>
<feature type="transmembrane region" description="Helical" evidence="6">
    <location>
        <begin position="301"/>
        <end position="321"/>
    </location>
</feature>
<dbReference type="EMBL" id="BA000045">
    <property type="protein sequence ID" value="BAC89671.1"/>
    <property type="molecule type" value="Genomic_DNA"/>
</dbReference>
<dbReference type="OrthoDB" id="9813906at2"/>
<dbReference type="GO" id="GO:0005886">
    <property type="term" value="C:plasma membrane"/>
    <property type="evidence" value="ECO:0000318"/>
    <property type="project" value="GO_Central"/>
</dbReference>
<dbReference type="PANTHER" id="PTHR32196:SF72">
    <property type="entry name" value="RIBOSE IMPORT PERMEASE PROTEIN RBSC"/>
    <property type="match status" value="1"/>
</dbReference>
<dbReference type="PANTHER" id="PTHR32196">
    <property type="entry name" value="ABC TRANSPORTER PERMEASE PROTEIN YPHD-RELATED-RELATED"/>
    <property type="match status" value="1"/>
</dbReference>
<evidence type="ECO:0000256" key="2">
    <source>
        <dbReference type="ARBA" id="ARBA00022475"/>
    </source>
</evidence>
<keyword evidence="5 6" id="KW-0472">Membrane</keyword>
<dbReference type="InParanoid" id="Q7NJV2"/>
<protein>
    <submittedName>
        <fullName evidence="7">Glr1730 protein</fullName>
    </submittedName>
</protein>
<keyword evidence="8" id="KW-1185">Reference proteome</keyword>
<feature type="transmembrane region" description="Helical" evidence="6">
    <location>
        <begin position="63"/>
        <end position="92"/>
    </location>
</feature>
<dbReference type="STRING" id="251221.gene:10759221"/>
<dbReference type="eggNOG" id="COG1172">
    <property type="taxonomic scope" value="Bacteria"/>
</dbReference>
<feature type="transmembrane region" description="Helical" evidence="6">
    <location>
        <begin position="170"/>
        <end position="191"/>
    </location>
</feature>
<feature type="transmembrane region" description="Helical" evidence="6">
    <location>
        <begin position="132"/>
        <end position="150"/>
    </location>
</feature>
<evidence type="ECO:0000256" key="3">
    <source>
        <dbReference type="ARBA" id="ARBA00022692"/>
    </source>
</evidence>
<comment type="subcellular location">
    <subcellularLocation>
        <location evidence="1">Cell membrane</location>
        <topology evidence="1">Multi-pass membrane protein</topology>
    </subcellularLocation>
</comment>
<dbReference type="GO" id="GO:0022857">
    <property type="term" value="F:transmembrane transporter activity"/>
    <property type="evidence" value="ECO:0007669"/>
    <property type="project" value="InterPro"/>
</dbReference>
<dbReference type="RefSeq" id="WP_011141728.1">
    <property type="nucleotide sequence ID" value="NC_005125.1"/>
</dbReference>
<name>Q7NJV2_GLOVI</name>
<keyword evidence="3 6" id="KW-0812">Transmembrane</keyword>
<feature type="transmembrane region" description="Helical" evidence="6">
    <location>
        <begin position="104"/>
        <end position="125"/>
    </location>
</feature>
<keyword evidence="4 6" id="KW-1133">Transmembrane helix</keyword>
<feature type="transmembrane region" description="Helical" evidence="6">
    <location>
        <begin position="27"/>
        <end position="51"/>
    </location>
</feature>
<dbReference type="Proteomes" id="UP000000557">
    <property type="component" value="Chromosome"/>
</dbReference>
<organism evidence="7 8">
    <name type="scientific">Gloeobacter violaceus (strain ATCC 29082 / PCC 7421)</name>
    <dbReference type="NCBI Taxonomy" id="251221"/>
    <lineage>
        <taxon>Bacteria</taxon>
        <taxon>Bacillati</taxon>
        <taxon>Cyanobacteriota</taxon>
        <taxon>Cyanophyceae</taxon>
        <taxon>Gloeobacterales</taxon>
        <taxon>Gloeobacteraceae</taxon>
        <taxon>Gloeobacter</taxon>
    </lineage>
</organism>
<gene>
    <name evidence="7" type="ordered locus">glr1730</name>
</gene>
<dbReference type="KEGG" id="gvi:glr1730"/>